<dbReference type="CDD" id="cd01400">
    <property type="entry name" value="6PGL"/>
    <property type="match status" value="1"/>
</dbReference>
<organism evidence="9 10">
    <name type="scientific">Chitinasiproducens palmae</name>
    <dbReference type="NCBI Taxonomy" id="1770053"/>
    <lineage>
        <taxon>Bacteria</taxon>
        <taxon>Pseudomonadati</taxon>
        <taxon>Pseudomonadota</taxon>
        <taxon>Betaproteobacteria</taxon>
        <taxon>Burkholderiales</taxon>
        <taxon>Burkholderiaceae</taxon>
        <taxon>Chitinasiproducens</taxon>
    </lineage>
</organism>
<proteinExistence type="inferred from homology"/>
<dbReference type="GO" id="GO:0006098">
    <property type="term" value="P:pentose-phosphate shunt"/>
    <property type="evidence" value="ECO:0007669"/>
    <property type="project" value="UniProtKB-UniPathway"/>
</dbReference>
<evidence type="ECO:0000256" key="4">
    <source>
        <dbReference type="ARBA" id="ARBA00010662"/>
    </source>
</evidence>
<evidence type="ECO:0000256" key="6">
    <source>
        <dbReference type="ARBA" id="ARBA00020337"/>
    </source>
</evidence>
<dbReference type="EMBL" id="FNLO01000003">
    <property type="protein sequence ID" value="SDV47740.1"/>
    <property type="molecule type" value="Genomic_DNA"/>
</dbReference>
<accession>A0A1H2PMD1</accession>
<sequence length="227" mass="24161">MIRHHDYADEAAQAEALADAVAEALRATLAGGPARRATLAVSGGKSPRRFLSALSTRDLPWQRVDVTLVDDRWVSADDPDSNARLLRDTLLRNAAAHATVLPLVDLASQPAQRADALNRGERPAQPDVAVLGMGEDGHTASLFADAPEWQSAITTSARWVAVHPKAAPHARISLSLSALLAVEHLFLQIGGGEKRAVLARAEQAPGENAISKLIGQTGRDLHVYSFA</sequence>
<evidence type="ECO:0000256" key="7">
    <source>
        <dbReference type="RuleBase" id="RU365095"/>
    </source>
</evidence>
<dbReference type="Pfam" id="PF01182">
    <property type="entry name" value="Glucosamine_iso"/>
    <property type="match status" value="1"/>
</dbReference>
<dbReference type="EC" id="3.1.1.31" evidence="5 7"/>
<dbReference type="InterPro" id="IPR037171">
    <property type="entry name" value="NagB/RpiA_transferase-like"/>
</dbReference>
<evidence type="ECO:0000256" key="3">
    <source>
        <dbReference type="ARBA" id="ARBA00004961"/>
    </source>
</evidence>
<dbReference type="InterPro" id="IPR005900">
    <property type="entry name" value="6-phosphogluconolactonase_DevB"/>
</dbReference>
<evidence type="ECO:0000259" key="8">
    <source>
        <dbReference type="Pfam" id="PF01182"/>
    </source>
</evidence>
<feature type="domain" description="Glucosamine/galactosamine-6-phosphate isomerase" evidence="8">
    <location>
        <begin position="9"/>
        <end position="204"/>
    </location>
</feature>
<name>A0A1H2PMD1_9BURK</name>
<keyword evidence="10" id="KW-1185">Reference proteome</keyword>
<dbReference type="AlphaFoldDB" id="A0A1H2PMD1"/>
<dbReference type="PANTHER" id="PTHR11054">
    <property type="entry name" value="6-PHOSPHOGLUCONOLACTONASE"/>
    <property type="match status" value="1"/>
</dbReference>
<evidence type="ECO:0000256" key="2">
    <source>
        <dbReference type="ARBA" id="ARBA00002681"/>
    </source>
</evidence>
<comment type="catalytic activity">
    <reaction evidence="1 7">
        <text>6-phospho-D-glucono-1,5-lactone + H2O = 6-phospho-D-gluconate + H(+)</text>
        <dbReference type="Rhea" id="RHEA:12556"/>
        <dbReference type="ChEBI" id="CHEBI:15377"/>
        <dbReference type="ChEBI" id="CHEBI:15378"/>
        <dbReference type="ChEBI" id="CHEBI:57955"/>
        <dbReference type="ChEBI" id="CHEBI:58759"/>
        <dbReference type="EC" id="3.1.1.31"/>
    </reaction>
</comment>
<keyword evidence="7" id="KW-0378">Hydrolase</keyword>
<gene>
    <name evidence="7" type="primary">pgl</name>
    <name evidence="9" type="ORF">SAMN05216551_103261</name>
</gene>
<dbReference type="GO" id="GO:0005975">
    <property type="term" value="P:carbohydrate metabolic process"/>
    <property type="evidence" value="ECO:0007669"/>
    <property type="project" value="UniProtKB-UniRule"/>
</dbReference>
<dbReference type="Gene3D" id="3.40.50.1360">
    <property type="match status" value="1"/>
</dbReference>
<dbReference type="SUPFAM" id="SSF100950">
    <property type="entry name" value="NagB/RpiA/CoA transferase-like"/>
    <property type="match status" value="1"/>
</dbReference>
<dbReference type="NCBIfam" id="TIGR01198">
    <property type="entry name" value="pgl"/>
    <property type="match status" value="1"/>
</dbReference>
<comment type="pathway">
    <text evidence="3 7">Carbohydrate degradation; pentose phosphate pathway; D-ribulose 5-phosphate from D-glucose 6-phosphate (oxidative stage): step 2/3.</text>
</comment>
<dbReference type="RefSeq" id="WP_091906459.1">
    <property type="nucleotide sequence ID" value="NZ_FNLO01000003.1"/>
</dbReference>
<dbReference type="OrthoDB" id="9810967at2"/>
<reference evidence="10" key="1">
    <citation type="submission" date="2016-09" db="EMBL/GenBank/DDBJ databases">
        <authorList>
            <person name="Varghese N."/>
            <person name="Submissions S."/>
        </authorList>
    </citation>
    <scope>NUCLEOTIDE SEQUENCE [LARGE SCALE GENOMIC DNA]</scope>
    <source>
        <strain evidence="10">JS23</strain>
    </source>
</reference>
<dbReference type="Proteomes" id="UP000243719">
    <property type="component" value="Unassembled WGS sequence"/>
</dbReference>
<dbReference type="InterPro" id="IPR039104">
    <property type="entry name" value="6PGL"/>
</dbReference>
<evidence type="ECO:0000313" key="10">
    <source>
        <dbReference type="Proteomes" id="UP000243719"/>
    </source>
</evidence>
<dbReference type="GO" id="GO:0017057">
    <property type="term" value="F:6-phosphogluconolactonase activity"/>
    <property type="evidence" value="ECO:0007669"/>
    <property type="project" value="UniProtKB-UniRule"/>
</dbReference>
<dbReference type="PANTHER" id="PTHR11054:SF0">
    <property type="entry name" value="6-PHOSPHOGLUCONOLACTONASE"/>
    <property type="match status" value="1"/>
</dbReference>
<comment type="function">
    <text evidence="2 7">Hydrolysis of 6-phosphogluconolactone to 6-phosphogluconate.</text>
</comment>
<dbReference type="UniPathway" id="UPA00115">
    <property type="reaction ID" value="UER00409"/>
</dbReference>
<protein>
    <recommendedName>
        <fullName evidence="6 7">6-phosphogluconolactonase</fullName>
        <shortName evidence="7">6PGL</shortName>
        <ecNumber evidence="5 7">3.1.1.31</ecNumber>
    </recommendedName>
</protein>
<dbReference type="STRING" id="1770053.SAMN05216551_103261"/>
<comment type="similarity">
    <text evidence="4 7">Belongs to the glucosamine/galactosamine-6-phosphate isomerase family. 6-phosphogluconolactonase subfamily.</text>
</comment>
<evidence type="ECO:0000256" key="5">
    <source>
        <dbReference type="ARBA" id="ARBA00013198"/>
    </source>
</evidence>
<dbReference type="InterPro" id="IPR006148">
    <property type="entry name" value="Glc/Gal-6P_isomerase"/>
</dbReference>
<evidence type="ECO:0000256" key="1">
    <source>
        <dbReference type="ARBA" id="ARBA00000832"/>
    </source>
</evidence>
<evidence type="ECO:0000313" key="9">
    <source>
        <dbReference type="EMBL" id="SDV47740.1"/>
    </source>
</evidence>